<comment type="caution">
    <text evidence="7">The sequence shown here is derived from an EMBL/GenBank/DDBJ whole genome shotgun (WGS) entry which is preliminary data.</text>
</comment>
<dbReference type="PANTHER" id="PTHR30349">
    <property type="entry name" value="PHAGE INTEGRASE-RELATED"/>
    <property type="match status" value="1"/>
</dbReference>
<dbReference type="GO" id="GO:0003677">
    <property type="term" value="F:DNA binding"/>
    <property type="evidence" value="ECO:0007669"/>
    <property type="project" value="UniProtKB-UniRule"/>
</dbReference>
<dbReference type="PANTHER" id="PTHR30349:SF64">
    <property type="entry name" value="PROPHAGE INTEGRASE INTD-RELATED"/>
    <property type="match status" value="1"/>
</dbReference>
<comment type="similarity">
    <text evidence="1">Belongs to the 'phage' integrase family.</text>
</comment>
<dbReference type="EMBL" id="QSQN01000022">
    <property type="protein sequence ID" value="RGK38995.1"/>
    <property type="molecule type" value="Genomic_DNA"/>
</dbReference>
<accession>A0A3E4LNV2</accession>
<dbReference type="Proteomes" id="UP000285832">
    <property type="component" value="Unassembled WGS sequence"/>
</dbReference>
<dbReference type="CDD" id="cd01189">
    <property type="entry name" value="INT_ICEBs1_C_like"/>
    <property type="match status" value="1"/>
</dbReference>
<dbReference type="AlphaFoldDB" id="A0A3E4LNV2"/>
<evidence type="ECO:0000259" key="5">
    <source>
        <dbReference type="PROSITE" id="PS51898"/>
    </source>
</evidence>
<dbReference type="InterPro" id="IPR044068">
    <property type="entry name" value="CB"/>
</dbReference>
<dbReference type="InterPro" id="IPR050090">
    <property type="entry name" value="Tyrosine_recombinase_XerCD"/>
</dbReference>
<dbReference type="InterPro" id="IPR010998">
    <property type="entry name" value="Integrase_recombinase_N"/>
</dbReference>
<dbReference type="EMBL" id="QRMI01000046">
    <property type="protein sequence ID" value="RHJ57511.1"/>
    <property type="molecule type" value="Genomic_DNA"/>
</dbReference>
<dbReference type="Gene3D" id="3.30.160.60">
    <property type="entry name" value="Classic Zinc Finger"/>
    <property type="match status" value="1"/>
</dbReference>
<dbReference type="Gene3D" id="1.10.150.130">
    <property type="match status" value="1"/>
</dbReference>
<reference evidence="9 10" key="1">
    <citation type="submission" date="2018-08" db="EMBL/GenBank/DDBJ databases">
        <title>A genome reference for cultivated species of the human gut microbiota.</title>
        <authorList>
            <person name="Zou Y."/>
            <person name="Xue W."/>
            <person name="Luo G."/>
        </authorList>
    </citation>
    <scope>NUCLEOTIDE SEQUENCE [LARGE SCALE GENOMIC DNA]</scope>
    <source>
        <strain evidence="8 10">AM09-9</strain>
        <strain evidence="7 9">TF11-7</strain>
    </source>
</reference>
<dbReference type="SUPFAM" id="SSF56349">
    <property type="entry name" value="DNA breaking-rejoining enzymes"/>
    <property type="match status" value="1"/>
</dbReference>
<evidence type="ECO:0000313" key="8">
    <source>
        <dbReference type="EMBL" id="RHJ57511.1"/>
    </source>
</evidence>
<dbReference type="PROSITE" id="PS51900">
    <property type="entry name" value="CB"/>
    <property type="match status" value="1"/>
</dbReference>
<evidence type="ECO:0000313" key="9">
    <source>
        <dbReference type="Proteomes" id="UP000260793"/>
    </source>
</evidence>
<organism evidence="7 9">
    <name type="scientific">[Ruminococcus] lactaris</name>
    <dbReference type="NCBI Taxonomy" id="46228"/>
    <lineage>
        <taxon>Bacteria</taxon>
        <taxon>Bacillati</taxon>
        <taxon>Bacillota</taxon>
        <taxon>Clostridia</taxon>
        <taxon>Lachnospirales</taxon>
        <taxon>Lachnospiraceae</taxon>
        <taxon>Mediterraneibacter</taxon>
    </lineage>
</organism>
<dbReference type="Gene3D" id="1.10.443.10">
    <property type="entry name" value="Intergrase catalytic core"/>
    <property type="match status" value="1"/>
</dbReference>
<dbReference type="InterPro" id="IPR013762">
    <property type="entry name" value="Integrase-like_cat_sf"/>
</dbReference>
<dbReference type="Proteomes" id="UP000260793">
    <property type="component" value="Unassembled WGS sequence"/>
</dbReference>
<dbReference type="GO" id="GO:0006310">
    <property type="term" value="P:DNA recombination"/>
    <property type="evidence" value="ECO:0007669"/>
    <property type="project" value="UniProtKB-KW"/>
</dbReference>
<evidence type="ECO:0000256" key="4">
    <source>
        <dbReference type="PROSITE-ProRule" id="PRU01248"/>
    </source>
</evidence>
<gene>
    <name evidence="8" type="ORF">DW116_12650</name>
    <name evidence="7" type="ORF">DXD17_09180</name>
</gene>
<dbReference type="PROSITE" id="PS51898">
    <property type="entry name" value="TYR_RECOMBINASE"/>
    <property type="match status" value="1"/>
</dbReference>
<dbReference type="RefSeq" id="WP_117688293.1">
    <property type="nucleotide sequence ID" value="NZ_QRMI01000046.1"/>
</dbReference>
<evidence type="ECO:0000313" key="10">
    <source>
        <dbReference type="Proteomes" id="UP000285832"/>
    </source>
</evidence>
<keyword evidence="2 4" id="KW-0238">DNA-binding</keyword>
<name>A0A3E4LNV2_9FIRM</name>
<evidence type="ECO:0000259" key="6">
    <source>
        <dbReference type="PROSITE" id="PS51900"/>
    </source>
</evidence>
<dbReference type="Pfam" id="PF02920">
    <property type="entry name" value="Integrase_DNA"/>
    <property type="match status" value="1"/>
</dbReference>
<dbReference type="GO" id="GO:0008907">
    <property type="term" value="F:integrase activity"/>
    <property type="evidence" value="ECO:0007669"/>
    <property type="project" value="InterPro"/>
</dbReference>
<evidence type="ECO:0000256" key="2">
    <source>
        <dbReference type="ARBA" id="ARBA00023125"/>
    </source>
</evidence>
<dbReference type="InterPro" id="IPR004191">
    <property type="entry name" value="Integrase_Tn916-type_DNA-bd_N"/>
</dbReference>
<feature type="domain" description="Tyr recombinase" evidence="5">
    <location>
        <begin position="172"/>
        <end position="379"/>
    </location>
</feature>
<dbReference type="InterPro" id="IPR011010">
    <property type="entry name" value="DNA_brk_join_enz"/>
</dbReference>
<evidence type="ECO:0000256" key="1">
    <source>
        <dbReference type="ARBA" id="ARBA00008857"/>
    </source>
</evidence>
<proteinExistence type="inferred from homology"/>
<keyword evidence="3" id="KW-0233">DNA recombination</keyword>
<feature type="domain" description="Core-binding (CB)" evidence="6">
    <location>
        <begin position="69"/>
        <end position="150"/>
    </location>
</feature>
<sequence length="407" mass="48061">MSTKRKDNKGRVLRTGESQRKDGLYEYRYTDANKKRRSIYSADLMELRKKEDEIKVMTHEGIDYAGGEITVLELVERYTTIKRGVRYNTQTGYRFVLSVLKKQIFGQRKIRDIKMSDAKLWIIDLFDQGYSYSTIASIRGVVKPAFQMAYTEDIVRRNPFDFRLDIIPNNTQKRVALTEKQQKDYLNYIAQDKHYSRYLDEIIILLGTGMRISELCGLTMSDLDFERRRIRVDHQLVRTRDGKRYIEKTKTESGCRYIPMSDEVYQSFYNILSNRKKQKKEIMIDGYAGFILLDKDGNPKVAMHIQKVVKRLWEKYNEENIIPLPRITPHVCRHTYCSNMAKSGMNPKTLQYLMGHSDISVTMNVYTHIGFDDAEEELKRMEEFRKAQAEVEQKKEKPMTQRMFKAI</sequence>
<evidence type="ECO:0000256" key="3">
    <source>
        <dbReference type="ARBA" id="ARBA00023172"/>
    </source>
</evidence>
<dbReference type="InterPro" id="IPR016177">
    <property type="entry name" value="DNA-bd_dom_sf"/>
</dbReference>
<dbReference type="SUPFAM" id="SSF54171">
    <property type="entry name" value="DNA-binding domain"/>
    <property type="match status" value="1"/>
</dbReference>
<dbReference type="Pfam" id="PF00589">
    <property type="entry name" value="Phage_integrase"/>
    <property type="match status" value="1"/>
</dbReference>
<evidence type="ECO:0000313" key="7">
    <source>
        <dbReference type="EMBL" id="RGK38995.1"/>
    </source>
</evidence>
<protein>
    <submittedName>
        <fullName evidence="7">Site-specific integrase</fullName>
    </submittedName>
</protein>
<dbReference type="InterPro" id="IPR002104">
    <property type="entry name" value="Integrase_catalytic"/>
</dbReference>